<dbReference type="AlphaFoldDB" id="A0A2V5HPZ4"/>
<accession>A0A2V5HPZ4</accession>
<name>A0A2V5HPZ4_9EURO</name>
<dbReference type="EMBL" id="KZ825592">
    <property type="protein sequence ID" value="PYI26565.1"/>
    <property type="molecule type" value="Genomic_DNA"/>
</dbReference>
<feature type="compositionally biased region" description="Low complexity" evidence="1">
    <location>
        <begin position="50"/>
        <end position="61"/>
    </location>
</feature>
<feature type="region of interest" description="Disordered" evidence="1">
    <location>
        <begin position="1"/>
        <end position="61"/>
    </location>
</feature>
<sequence length="61" mass="6505">MPPLQISRSPQPAPKQGSQVTAGSLRHRAERATRSRSPQPAPKQGSQLTARSPQPQPAARA</sequence>
<feature type="compositionally biased region" description="Polar residues" evidence="1">
    <location>
        <begin position="1"/>
        <end position="22"/>
    </location>
</feature>
<evidence type="ECO:0000313" key="3">
    <source>
        <dbReference type="Proteomes" id="UP000248817"/>
    </source>
</evidence>
<evidence type="ECO:0000256" key="1">
    <source>
        <dbReference type="SAM" id="MobiDB-lite"/>
    </source>
</evidence>
<evidence type="ECO:0000313" key="2">
    <source>
        <dbReference type="EMBL" id="PYI26565.1"/>
    </source>
</evidence>
<dbReference type="Proteomes" id="UP000248817">
    <property type="component" value="Unassembled WGS sequence"/>
</dbReference>
<keyword evidence="3" id="KW-1185">Reference proteome</keyword>
<gene>
    <name evidence="2" type="ORF">BP00DRAFT_451035</name>
</gene>
<organism evidence="2 3">
    <name type="scientific">Aspergillus indologenus CBS 114.80</name>
    <dbReference type="NCBI Taxonomy" id="1450541"/>
    <lineage>
        <taxon>Eukaryota</taxon>
        <taxon>Fungi</taxon>
        <taxon>Dikarya</taxon>
        <taxon>Ascomycota</taxon>
        <taxon>Pezizomycotina</taxon>
        <taxon>Eurotiomycetes</taxon>
        <taxon>Eurotiomycetidae</taxon>
        <taxon>Eurotiales</taxon>
        <taxon>Aspergillaceae</taxon>
        <taxon>Aspergillus</taxon>
        <taxon>Aspergillus subgen. Circumdati</taxon>
    </lineage>
</organism>
<protein>
    <submittedName>
        <fullName evidence="2">Uncharacterized protein</fullName>
    </submittedName>
</protein>
<proteinExistence type="predicted"/>
<reference evidence="2 3" key="1">
    <citation type="submission" date="2018-02" db="EMBL/GenBank/DDBJ databases">
        <title>The genomes of Aspergillus section Nigri reveals drivers in fungal speciation.</title>
        <authorList>
            <consortium name="DOE Joint Genome Institute"/>
            <person name="Vesth T.C."/>
            <person name="Nybo J."/>
            <person name="Theobald S."/>
            <person name="Brandl J."/>
            <person name="Frisvad J.C."/>
            <person name="Nielsen K.F."/>
            <person name="Lyhne E.K."/>
            <person name="Kogle M.E."/>
            <person name="Kuo A."/>
            <person name="Riley R."/>
            <person name="Clum A."/>
            <person name="Nolan M."/>
            <person name="Lipzen A."/>
            <person name="Salamov A."/>
            <person name="Henrissat B."/>
            <person name="Wiebenga A."/>
            <person name="De vries R.P."/>
            <person name="Grigoriev I.V."/>
            <person name="Mortensen U.H."/>
            <person name="Andersen M.R."/>
            <person name="Baker S.E."/>
        </authorList>
    </citation>
    <scope>NUCLEOTIDE SEQUENCE [LARGE SCALE GENOMIC DNA]</scope>
    <source>
        <strain evidence="2 3">CBS 114.80</strain>
    </source>
</reference>